<accession>A0AAD5RDM7</accession>
<dbReference type="Proteomes" id="UP001196413">
    <property type="component" value="Unassembled WGS sequence"/>
</dbReference>
<dbReference type="InterPro" id="IPR000504">
    <property type="entry name" value="RRM_dom"/>
</dbReference>
<evidence type="ECO:0000313" key="3">
    <source>
        <dbReference type="Proteomes" id="UP001196413"/>
    </source>
</evidence>
<reference evidence="2" key="1">
    <citation type="submission" date="2021-06" db="EMBL/GenBank/DDBJ databases">
        <title>Parelaphostrongylus tenuis whole genome reference sequence.</title>
        <authorList>
            <person name="Garwood T.J."/>
            <person name="Larsen P.A."/>
            <person name="Fountain-Jones N.M."/>
            <person name="Garbe J.R."/>
            <person name="Macchietto M.G."/>
            <person name="Kania S.A."/>
            <person name="Gerhold R.W."/>
            <person name="Richards J.E."/>
            <person name="Wolf T.M."/>
        </authorList>
    </citation>
    <scope>NUCLEOTIDE SEQUENCE</scope>
    <source>
        <strain evidence="2">MNPRO001-30</strain>
        <tissue evidence="2">Meninges</tissue>
    </source>
</reference>
<gene>
    <name evidence="2" type="ORF">KIN20_037218</name>
</gene>
<dbReference type="Gene3D" id="3.30.70.330">
    <property type="match status" value="1"/>
</dbReference>
<dbReference type="SUPFAM" id="SSF54928">
    <property type="entry name" value="RNA-binding domain, RBD"/>
    <property type="match status" value="1"/>
</dbReference>
<dbReference type="InterPro" id="IPR035979">
    <property type="entry name" value="RBD_domain_sf"/>
</dbReference>
<protein>
    <recommendedName>
        <fullName evidence="1">RRM domain-containing protein</fullName>
    </recommendedName>
</protein>
<dbReference type="EMBL" id="JAHQIW010007465">
    <property type="protein sequence ID" value="KAJ1374515.1"/>
    <property type="molecule type" value="Genomic_DNA"/>
</dbReference>
<dbReference type="AlphaFoldDB" id="A0AAD5RDM7"/>
<organism evidence="2 3">
    <name type="scientific">Parelaphostrongylus tenuis</name>
    <name type="common">Meningeal worm</name>
    <dbReference type="NCBI Taxonomy" id="148309"/>
    <lineage>
        <taxon>Eukaryota</taxon>
        <taxon>Metazoa</taxon>
        <taxon>Ecdysozoa</taxon>
        <taxon>Nematoda</taxon>
        <taxon>Chromadorea</taxon>
        <taxon>Rhabditida</taxon>
        <taxon>Rhabditina</taxon>
        <taxon>Rhabditomorpha</taxon>
        <taxon>Strongyloidea</taxon>
        <taxon>Metastrongylidae</taxon>
        <taxon>Parelaphostrongylus</taxon>
    </lineage>
</organism>
<dbReference type="Pfam" id="PF00076">
    <property type="entry name" value="RRM_1"/>
    <property type="match status" value="1"/>
</dbReference>
<dbReference type="GO" id="GO:0003723">
    <property type="term" value="F:RNA binding"/>
    <property type="evidence" value="ECO:0007669"/>
    <property type="project" value="InterPro"/>
</dbReference>
<dbReference type="InterPro" id="IPR012677">
    <property type="entry name" value="Nucleotide-bd_a/b_plait_sf"/>
</dbReference>
<comment type="caution">
    <text evidence="2">The sequence shown here is derived from an EMBL/GenBank/DDBJ whole genome shotgun (WGS) entry which is preliminary data.</text>
</comment>
<name>A0AAD5RDM7_PARTN</name>
<evidence type="ECO:0000259" key="1">
    <source>
        <dbReference type="Pfam" id="PF00076"/>
    </source>
</evidence>
<sequence length="97" mass="10816">MVDPDRSCLVYNFGPGVTTATLFELFDQVGPVERVLIYNAITYSYSVVVFVDPVSVQVAMDWIDILVLDNVQLLVLPFGGSIHDPFYESEDIPDDPC</sequence>
<feature type="domain" description="RRM" evidence="1">
    <location>
        <begin position="10"/>
        <end position="61"/>
    </location>
</feature>
<proteinExistence type="predicted"/>
<evidence type="ECO:0000313" key="2">
    <source>
        <dbReference type="EMBL" id="KAJ1374515.1"/>
    </source>
</evidence>
<keyword evidence="3" id="KW-1185">Reference proteome</keyword>